<feature type="region of interest" description="Disordered" evidence="1">
    <location>
        <begin position="34"/>
        <end position="54"/>
    </location>
</feature>
<proteinExistence type="predicted"/>
<protein>
    <submittedName>
        <fullName evidence="2">Uncharacterized protein</fullName>
    </submittedName>
</protein>
<dbReference type="AlphaFoldDB" id="A0A2P1PSK8"/>
<name>A0A2P1PSK8_9GAMM</name>
<keyword evidence="3" id="KW-1185">Reference proteome</keyword>
<sequence>MLVCGLIDGGQHVSFGKLAARHIHGDKWRRRVSGLHDSGDGTGHPIENIFADRQNQRGFLSQRDELHG</sequence>
<reference evidence="2 3" key="2">
    <citation type="submission" date="2018-03" db="EMBL/GenBank/DDBJ databases">
        <authorList>
            <person name="Keele B.F."/>
        </authorList>
    </citation>
    <scope>NUCLEOTIDE SEQUENCE [LARGE SCALE GENOMIC DNA]</scope>
    <source>
        <strain evidence="2 3">D13</strain>
    </source>
</reference>
<dbReference type="KEGG" id="xba:C7S18_11790"/>
<evidence type="ECO:0000256" key="1">
    <source>
        <dbReference type="SAM" id="MobiDB-lite"/>
    </source>
</evidence>
<dbReference type="EMBL" id="CP027860">
    <property type="protein sequence ID" value="AVP97837.1"/>
    <property type="molecule type" value="Genomic_DNA"/>
</dbReference>
<reference evidence="2 3" key="1">
    <citation type="submission" date="2018-03" db="EMBL/GenBank/DDBJ databases">
        <title>Ahniella affigens gen. nov., sp. nov., a gammaproteobacterium isolated from sandy soil near a stream.</title>
        <authorList>
            <person name="Ko Y."/>
            <person name="Kim J.-H."/>
        </authorList>
    </citation>
    <scope>NUCLEOTIDE SEQUENCE [LARGE SCALE GENOMIC DNA]</scope>
    <source>
        <strain evidence="2 3">D13</strain>
    </source>
</reference>
<evidence type="ECO:0000313" key="3">
    <source>
        <dbReference type="Proteomes" id="UP000241074"/>
    </source>
</evidence>
<gene>
    <name evidence="2" type="ORF">C7S18_11790</name>
</gene>
<evidence type="ECO:0000313" key="2">
    <source>
        <dbReference type="EMBL" id="AVP97837.1"/>
    </source>
</evidence>
<accession>A0A2P1PSK8</accession>
<organism evidence="2 3">
    <name type="scientific">Ahniella affigens</name>
    <dbReference type="NCBI Taxonomy" id="2021234"/>
    <lineage>
        <taxon>Bacteria</taxon>
        <taxon>Pseudomonadati</taxon>
        <taxon>Pseudomonadota</taxon>
        <taxon>Gammaproteobacteria</taxon>
        <taxon>Lysobacterales</taxon>
        <taxon>Rhodanobacteraceae</taxon>
        <taxon>Ahniella</taxon>
    </lineage>
</organism>
<dbReference type="Proteomes" id="UP000241074">
    <property type="component" value="Chromosome"/>
</dbReference>